<sequence length="325" mass="35801">MTITTTTTGTPELRVRPVAGYIGADVDGVDLAADLAPATIAALRTALLAHKVLFFRDQHLGHAEHVAFAGRFGPLIERPRPQNGNGLEAYPQVWTISPQADVDRYGFDHEELYRSRRRSGICGWHTDLTTAANPPALSVLRAETVPDRGGDTHWVNLVTAHDHLSDELKAFAARLRAEHTFFAGYHMFPEDPRDRSILELVNKDPQAAIHPVVRVHPETGEHVLFVNPARVNRIIGLSPAESRHVLDLLFAQATRPEYTVRLRWESGTVAMWDNRATAHQGPGDLAHIGQPRVMHRVTVLGERPTGPDGFVSTAVTGNPFHATDA</sequence>
<dbReference type="GO" id="GO:0005737">
    <property type="term" value="C:cytoplasm"/>
    <property type="evidence" value="ECO:0007669"/>
    <property type="project" value="TreeGrafter"/>
</dbReference>
<name>A0A1T3NIQ4_9ACTN</name>
<dbReference type="OrthoDB" id="581608at2"/>
<accession>A0A1T3NIQ4</accession>
<evidence type="ECO:0000259" key="7">
    <source>
        <dbReference type="Pfam" id="PF02668"/>
    </source>
</evidence>
<dbReference type="PANTHER" id="PTHR30468:SF5">
    <property type="entry name" value="ALPHA-KETOGLUTARATE-DEPENDENT SULFATE ESTER DIOXYGENASE"/>
    <property type="match status" value="1"/>
</dbReference>
<dbReference type="STRING" id="159449.B4N89_45410"/>
<dbReference type="AlphaFoldDB" id="A0A1T3NIQ4"/>
<keyword evidence="9" id="KW-1185">Reference proteome</keyword>
<dbReference type="EMBL" id="MWQN01000005">
    <property type="protein sequence ID" value="OPC76727.1"/>
    <property type="molecule type" value="Genomic_DNA"/>
</dbReference>
<dbReference type="Pfam" id="PF02668">
    <property type="entry name" value="TauD"/>
    <property type="match status" value="1"/>
</dbReference>
<keyword evidence="3" id="KW-0479">Metal-binding</keyword>
<dbReference type="InterPro" id="IPR042098">
    <property type="entry name" value="TauD-like_sf"/>
</dbReference>
<organism evidence="8 9">
    <name type="scientific">Embleya scabrispora</name>
    <dbReference type="NCBI Taxonomy" id="159449"/>
    <lineage>
        <taxon>Bacteria</taxon>
        <taxon>Bacillati</taxon>
        <taxon>Actinomycetota</taxon>
        <taxon>Actinomycetes</taxon>
        <taxon>Kitasatosporales</taxon>
        <taxon>Streptomycetaceae</taxon>
        <taxon>Embleya</taxon>
    </lineage>
</organism>
<comment type="cofactor">
    <cofactor evidence="1">
        <name>Fe(2+)</name>
        <dbReference type="ChEBI" id="CHEBI:29033"/>
    </cofactor>
</comment>
<dbReference type="InterPro" id="IPR051323">
    <property type="entry name" value="AtsK-like"/>
</dbReference>
<keyword evidence="6" id="KW-0408">Iron</keyword>
<dbReference type="GO" id="GO:0046872">
    <property type="term" value="F:metal ion binding"/>
    <property type="evidence" value="ECO:0007669"/>
    <property type="project" value="UniProtKB-KW"/>
</dbReference>
<evidence type="ECO:0000313" key="8">
    <source>
        <dbReference type="EMBL" id="OPC76727.1"/>
    </source>
</evidence>
<feature type="domain" description="TauD/TfdA-like" evidence="7">
    <location>
        <begin position="15"/>
        <end position="298"/>
    </location>
</feature>
<dbReference type="InterPro" id="IPR003819">
    <property type="entry name" value="TauD/TfdA-like"/>
</dbReference>
<dbReference type="PANTHER" id="PTHR30468">
    <property type="entry name" value="ALPHA-KETOGLUTARATE-DEPENDENT SULFONATE DIOXYGENASE"/>
    <property type="match status" value="1"/>
</dbReference>
<keyword evidence="5" id="KW-0560">Oxidoreductase</keyword>
<dbReference type="SUPFAM" id="SSF51197">
    <property type="entry name" value="Clavaminate synthase-like"/>
    <property type="match status" value="1"/>
</dbReference>
<dbReference type="Proteomes" id="UP000190037">
    <property type="component" value="Unassembled WGS sequence"/>
</dbReference>
<dbReference type="Gene3D" id="3.60.130.10">
    <property type="entry name" value="Clavaminate synthase-like"/>
    <property type="match status" value="1"/>
</dbReference>
<evidence type="ECO:0000256" key="2">
    <source>
        <dbReference type="ARBA" id="ARBA00005896"/>
    </source>
</evidence>
<comment type="similarity">
    <text evidence="2">Belongs to the TfdA dioxygenase family.</text>
</comment>
<evidence type="ECO:0000256" key="6">
    <source>
        <dbReference type="ARBA" id="ARBA00023004"/>
    </source>
</evidence>
<gene>
    <name evidence="8" type="ORF">B4N89_45410</name>
</gene>
<evidence type="ECO:0000256" key="1">
    <source>
        <dbReference type="ARBA" id="ARBA00001954"/>
    </source>
</evidence>
<evidence type="ECO:0000256" key="5">
    <source>
        <dbReference type="ARBA" id="ARBA00023002"/>
    </source>
</evidence>
<reference evidence="8 9" key="1">
    <citation type="submission" date="2017-03" db="EMBL/GenBank/DDBJ databases">
        <title>Draft genome sequence of Streptomyces scabrisporus NF3, endophyte isolated from Amphipterygium adstringens.</title>
        <authorList>
            <person name="Vazquez M."/>
            <person name="Ceapa C.D."/>
            <person name="Rodriguez Luna D."/>
            <person name="Sanchez Esquivel S."/>
        </authorList>
    </citation>
    <scope>NUCLEOTIDE SEQUENCE [LARGE SCALE GENOMIC DNA]</scope>
    <source>
        <strain evidence="8 9">NF3</strain>
    </source>
</reference>
<protein>
    <submittedName>
        <fullName evidence="8">Taurine dioxygenase</fullName>
    </submittedName>
</protein>
<dbReference type="GO" id="GO:0016706">
    <property type="term" value="F:2-oxoglutarate-dependent dioxygenase activity"/>
    <property type="evidence" value="ECO:0007669"/>
    <property type="project" value="TreeGrafter"/>
</dbReference>
<dbReference type="RefSeq" id="WP_078982573.1">
    <property type="nucleotide sequence ID" value="NZ_MWQN01000005.1"/>
</dbReference>
<evidence type="ECO:0000256" key="4">
    <source>
        <dbReference type="ARBA" id="ARBA00022964"/>
    </source>
</evidence>
<keyword evidence="4 8" id="KW-0223">Dioxygenase</keyword>
<proteinExistence type="inferred from homology"/>
<evidence type="ECO:0000313" key="9">
    <source>
        <dbReference type="Proteomes" id="UP000190037"/>
    </source>
</evidence>
<comment type="caution">
    <text evidence="8">The sequence shown here is derived from an EMBL/GenBank/DDBJ whole genome shotgun (WGS) entry which is preliminary data.</text>
</comment>
<evidence type="ECO:0000256" key="3">
    <source>
        <dbReference type="ARBA" id="ARBA00022723"/>
    </source>
</evidence>